<evidence type="ECO:0000256" key="1">
    <source>
        <dbReference type="SAM" id="Phobius"/>
    </source>
</evidence>
<keyword evidence="3" id="KW-1185">Reference proteome</keyword>
<gene>
    <name evidence="2" type="ordered locus">Smon_1237</name>
</gene>
<keyword evidence="1" id="KW-1133">Transmembrane helix</keyword>
<name>D1AVD1_STRM9</name>
<evidence type="ECO:0000313" key="3">
    <source>
        <dbReference type="Proteomes" id="UP000002072"/>
    </source>
</evidence>
<organism evidence="2 3">
    <name type="scientific">Streptobacillus moniliformis (strain ATCC 14647 / DSM 12112 / NCTC 10651 / 9901)</name>
    <dbReference type="NCBI Taxonomy" id="519441"/>
    <lineage>
        <taxon>Bacteria</taxon>
        <taxon>Fusobacteriati</taxon>
        <taxon>Fusobacteriota</taxon>
        <taxon>Fusobacteriia</taxon>
        <taxon>Fusobacteriales</taxon>
        <taxon>Leptotrichiaceae</taxon>
        <taxon>Streptobacillus</taxon>
    </lineage>
</organism>
<dbReference type="HOGENOM" id="CLU_3123266_0_0_0"/>
<accession>D1AVD1</accession>
<dbReference type="Proteomes" id="UP000002072">
    <property type="component" value="Chromosome"/>
</dbReference>
<evidence type="ECO:0000313" key="2">
    <source>
        <dbReference type="EMBL" id="ACZ01691.1"/>
    </source>
</evidence>
<feature type="transmembrane region" description="Helical" evidence="1">
    <location>
        <begin position="26"/>
        <end position="48"/>
    </location>
</feature>
<sequence length="50" mass="5670">MCLIIIALLLLIGILAAILGFLGMILALVMTFIFNPIFWILLIIMFILRH</sequence>
<proteinExistence type="predicted"/>
<dbReference type="KEGG" id="smf:Smon_1237"/>
<keyword evidence="1" id="KW-0812">Transmembrane</keyword>
<protein>
    <submittedName>
        <fullName evidence="2">Uncharacterized protein</fullName>
    </submittedName>
</protein>
<dbReference type="EMBL" id="CP001779">
    <property type="protein sequence ID" value="ACZ01691.1"/>
    <property type="molecule type" value="Genomic_DNA"/>
</dbReference>
<keyword evidence="1" id="KW-0472">Membrane</keyword>
<reference evidence="2 3" key="1">
    <citation type="journal article" date="2009" name="Stand. Genomic Sci.">
        <title>Complete genome sequence of Streptobacillus moniliformis type strain (9901T).</title>
        <authorList>
            <person name="Nolan M."/>
            <person name="Gronow S."/>
            <person name="Lapidus A."/>
            <person name="Ivanova N."/>
            <person name="Copeland A."/>
            <person name="Lucas S."/>
            <person name="Del Rio T.G."/>
            <person name="Chen F."/>
            <person name="Tice H."/>
            <person name="Pitluck S."/>
            <person name="Cheng J.F."/>
            <person name="Sims D."/>
            <person name="Meincke L."/>
            <person name="Bruce D."/>
            <person name="Goodwin L."/>
            <person name="Brettin T."/>
            <person name="Han C."/>
            <person name="Detter J.C."/>
            <person name="Ovchinikova G."/>
            <person name="Pati A."/>
            <person name="Mavromatis K."/>
            <person name="Mikhailova N."/>
            <person name="Chen A."/>
            <person name="Palaniappan K."/>
            <person name="Land M."/>
            <person name="Hauser L."/>
            <person name="Chang Y.J."/>
            <person name="Jeffries C.D."/>
            <person name="Rohde M."/>
            <person name="Sproer C."/>
            <person name="Goker M."/>
            <person name="Bristow J."/>
            <person name="Eisen J.A."/>
            <person name="Markowitz V."/>
            <person name="Hugenholtz P."/>
            <person name="Kyrpides N.C."/>
            <person name="Klenk H.P."/>
            <person name="Chain P."/>
        </authorList>
    </citation>
    <scope>NUCLEOTIDE SEQUENCE [LARGE SCALE GENOMIC DNA]</scope>
    <source>
        <strain evidence="3">ATCC 14647 / DSM 12112 / NCTC 10651 / 9901</strain>
    </source>
</reference>
<dbReference type="STRING" id="519441.Smon_1237"/>
<dbReference type="AlphaFoldDB" id="D1AVD1"/>